<sequence length="109" mass="13208">MTEASRPERCALCGRVLEELTRHHLIPRARHHNRRNKRRFGRTEVRERVIWVCRPCHSQVHRVLDEKTLERSYNTLEALQGHPEIRRFTRWIADKPAGFRPKGGRRRRR</sequence>
<protein>
    <recommendedName>
        <fullName evidence="3">HNH endonuclease</fullName>
    </recommendedName>
</protein>
<evidence type="ECO:0000313" key="1">
    <source>
        <dbReference type="EMBL" id="SFM68765.1"/>
    </source>
</evidence>
<dbReference type="Proteomes" id="UP000199556">
    <property type="component" value="Unassembled WGS sequence"/>
</dbReference>
<dbReference type="RefSeq" id="WP_090487565.1">
    <property type="nucleotide sequence ID" value="NZ_FOUO01000023.1"/>
</dbReference>
<keyword evidence="2" id="KW-1185">Reference proteome</keyword>
<evidence type="ECO:0008006" key="3">
    <source>
        <dbReference type="Google" id="ProtNLM"/>
    </source>
</evidence>
<dbReference type="OrthoDB" id="9802640at2"/>
<organism evidence="1 2">
    <name type="scientific">Ectothiorhodospira mobilis</name>
    <dbReference type="NCBI Taxonomy" id="195064"/>
    <lineage>
        <taxon>Bacteria</taxon>
        <taxon>Pseudomonadati</taxon>
        <taxon>Pseudomonadota</taxon>
        <taxon>Gammaproteobacteria</taxon>
        <taxon>Chromatiales</taxon>
        <taxon>Ectothiorhodospiraceae</taxon>
        <taxon>Ectothiorhodospira</taxon>
    </lineage>
</organism>
<dbReference type="Gene3D" id="1.10.30.50">
    <property type="match status" value="1"/>
</dbReference>
<dbReference type="STRING" id="195064.SAMN05421721_12326"/>
<accession>A0A1I4SWI8</accession>
<dbReference type="AlphaFoldDB" id="A0A1I4SWI8"/>
<dbReference type="PANTHER" id="PTHR37827:SF1">
    <property type="entry name" value="HNH DOMAIN-CONTAINING PROTEIN"/>
    <property type="match status" value="1"/>
</dbReference>
<dbReference type="EMBL" id="FOUO01000023">
    <property type="protein sequence ID" value="SFM68765.1"/>
    <property type="molecule type" value="Genomic_DNA"/>
</dbReference>
<reference evidence="1 2" key="1">
    <citation type="submission" date="2016-10" db="EMBL/GenBank/DDBJ databases">
        <authorList>
            <person name="de Groot N.N."/>
        </authorList>
    </citation>
    <scope>NUCLEOTIDE SEQUENCE [LARGE SCALE GENOMIC DNA]</scope>
    <source>
        <strain evidence="1 2">DSM 4180</strain>
    </source>
</reference>
<evidence type="ECO:0000313" key="2">
    <source>
        <dbReference type="Proteomes" id="UP000199556"/>
    </source>
</evidence>
<proteinExistence type="predicted"/>
<gene>
    <name evidence="1" type="ORF">SAMN05421721_12326</name>
</gene>
<name>A0A1I4SWI8_ECTMO</name>
<dbReference type="PANTHER" id="PTHR37827">
    <property type="entry name" value="TUDOR DOMAIN-CONTAINING PROTEIN"/>
    <property type="match status" value="1"/>
</dbReference>